<dbReference type="Pfam" id="PF14145">
    <property type="entry name" value="YrhK"/>
    <property type="match status" value="1"/>
</dbReference>
<organism evidence="4 5">
    <name type="scientific">Atopostipes suicloacalis DSM 15692</name>
    <dbReference type="NCBI Taxonomy" id="1121025"/>
    <lineage>
        <taxon>Bacteria</taxon>
        <taxon>Bacillati</taxon>
        <taxon>Bacillota</taxon>
        <taxon>Bacilli</taxon>
        <taxon>Lactobacillales</taxon>
        <taxon>Carnobacteriaceae</taxon>
        <taxon>Atopostipes</taxon>
    </lineage>
</organism>
<dbReference type="STRING" id="1121025.SAMN02745249_00395"/>
<feature type="transmembrane region" description="Helical" evidence="2">
    <location>
        <begin position="36"/>
        <end position="57"/>
    </location>
</feature>
<sequence length="118" mass="13664">MAKLKRKKFKRSTGVKHDIIIKIGNFELYFENIYSIYSLINDLLIGILFIGGSLVSLLDGPALLGQILYFIGSIALILRPLIKIIQNTHVYRQRNEDKKSQIEEEISKKIKEEEKEEE</sequence>
<feature type="domain" description="YrhK" evidence="3">
    <location>
        <begin position="32"/>
        <end position="87"/>
    </location>
</feature>
<evidence type="ECO:0000313" key="4">
    <source>
        <dbReference type="EMBL" id="SHE42231.1"/>
    </source>
</evidence>
<keyword evidence="2" id="KW-1133">Transmembrane helix</keyword>
<accession>A0A1M4TCK2</accession>
<keyword evidence="5" id="KW-1185">Reference proteome</keyword>
<evidence type="ECO:0000313" key="5">
    <source>
        <dbReference type="Proteomes" id="UP000184128"/>
    </source>
</evidence>
<evidence type="ECO:0000256" key="2">
    <source>
        <dbReference type="SAM" id="Phobius"/>
    </source>
</evidence>
<feature type="transmembrane region" description="Helical" evidence="2">
    <location>
        <begin position="63"/>
        <end position="82"/>
    </location>
</feature>
<gene>
    <name evidence="4" type="ORF">SAMN02745249_00395</name>
</gene>
<evidence type="ECO:0000259" key="3">
    <source>
        <dbReference type="Pfam" id="PF14145"/>
    </source>
</evidence>
<dbReference type="Proteomes" id="UP000184128">
    <property type="component" value="Unassembled WGS sequence"/>
</dbReference>
<dbReference type="InterPro" id="IPR025424">
    <property type="entry name" value="YrhK_domain"/>
</dbReference>
<evidence type="ECO:0000256" key="1">
    <source>
        <dbReference type="SAM" id="MobiDB-lite"/>
    </source>
</evidence>
<dbReference type="OrthoDB" id="2135402at2"/>
<dbReference type="EMBL" id="FQUF01000005">
    <property type="protein sequence ID" value="SHE42231.1"/>
    <property type="molecule type" value="Genomic_DNA"/>
</dbReference>
<proteinExistence type="predicted"/>
<protein>
    <submittedName>
        <fullName evidence="4">YrhK-like protein</fullName>
    </submittedName>
</protein>
<dbReference type="RefSeq" id="WP_073295512.1">
    <property type="nucleotide sequence ID" value="NZ_FQUF01000005.1"/>
</dbReference>
<keyword evidence="2" id="KW-0472">Membrane</keyword>
<keyword evidence="2" id="KW-0812">Transmembrane</keyword>
<dbReference type="AlphaFoldDB" id="A0A1M4TCK2"/>
<name>A0A1M4TCK2_9LACT</name>
<feature type="region of interest" description="Disordered" evidence="1">
    <location>
        <begin position="94"/>
        <end position="118"/>
    </location>
</feature>
<reference evidence="4 5" key="1">
    <citation type="submission" date="2016-11" db="EMBL/GenBank/DDBJ databases">
        <authorList>
            <person name="Jaros S."/>
            <person name="Januszkiewicz K."/>
            <person name="Wedrychowicz H."/>
        </authorList>
    </citation>
    <scope>NUCLEOTIDE SEQUENCE [LARGE SCALE GENOMIC DNA]</scope>
    <source>
        <strain evidence="4 5">DSM 15692</strain>
    </source>
</reference>